<evidence type="ECO:0000313" key="2">
    <source>
        <dbReference type="Proteomes" id="UP001501475"/>
    </source>
</evidence>
<keyword evidence="2" id="KW-1185">Reference proteome</keyword>
<dbReference type="Proteomes" id="UP001501475">
    <property type="component" value="Unassembled WGS sequence"/>
</dbReference>
<reference evidence="1 2" key="1">
    <citation type="journal article" date="2019" name="Int. J. Syst. Evol. Microbiol.">
        <title>The Global Catalogue of Microorganisms (GCM) 10K type strain sequencing project: providing services to taxonomists for standard genome sequencing and annotation.</title>
        <authorList>
            <consortium name="The Broad Institute Genomics Platform"/>
            <consortium name="The Broad Institute Genome Sequencing Center for Infectious Disease"/>
            <person name="Wu L."/>
            <person name="Ma J."/>
        </authorList>
    </citation>
    <scope>NUCLEOTIDE SEQUENCE [LARGE SCALE GENOMIC DNA]</scope>
    <source>
        <strain evidence="1 2">JCM 15591</strain>
    </source>
</reference>
<evidence type="ECO:0000313" key="1">
    <source>
        <dbReference type="EMBL" id="GAA1775310.1"/>
    </source>
</evidence>
<name>A0ABN2L512_9MICO</name>
<dbReference type="EMBL" id="BAAAPN010000103">
    <property type="protein sequence ID" value="GAA1775310.1"/>
    <property type="molecule type" value="Genomic_DNA"/>
</dbReference>
<organism evidence="1 2">
    <name type="scientific">Nostocoides vanveenii</name>
    <dbReference type="NCBI Taxonomy" id="330835"/>
    <lineage>
        <taxon>Bacteria</taxon>
        <taxon>Bacillati</taxon>
        <taxon>Actinomycetota</taxon>
        <taxon>Actinomycetes</taxon>
        <taxon>Micrococcales</taxon>
        <taxon>Intrasporangiaceae</taxon>
        <taxon>Nostocoides</taxon>
    </lineage>
</organism>
<gene>
    <name evidence="1" type="ORF">GCM10009810_35380</name>
</gene>
<sequence length="82" mass="9123">MSTKTRWHDLIATHNERKAARAHVRELQDALAVYTSPVEIEDLLASVEGQDSDDADLVRDILTHNLSSTHSNRAHLRAPIAA</sequence>
<accession>A0ABN2L512</accession>
<proteinExistence type="predicted"/>
<dbReference type="RefSeq" id="WP_344068839.1">
    <property type="nucleotide sequence ID" value="NZ_BAAAPN010000103.1"/>
</dbReference>
<protein>
    <submittedName>
        <fullName evidence="1">Uncharacterized protein</fullName>
    </submittedName>
</protein>
<comment type="caution">
    <text evidence="1">The sequence shown here is derived from an EMBL/GenBank/DDBJ whole genome shotgun (WGS) entry which is preliminary data.</text>
</comment>